<keyword evidence="5" id="KW-0255">Endonuclease</keyword>
<accession>A0A438HFD7</accession>
<dbReference type="PANTHER" id="PTHR37984:SF5">
    <property type="entry name" value="PROTEIN NYNRIN-LIKE"/>
    <property type="match status" value="1"/>
</dbReference>
<dbReference type="GO" id="GO:0006508">
    <property type="term" value="P:proteolysis"/>
    <property type="evidence" value="ECO:0007669"/>
    <property type="project" value="UniProtKB-KW"/>
</dbReference>
<evidence type="ECO:0000256" key="9">
    <source>
        <dbReference type="SAM" id="Coils"/>
    </source>
</evidence>
<feature type="coiled-coil region" evidence="9">
    <location>
        <begin position="582"/>
        <end position="609"/>
    </location>
</feature>
<dbReference type="FunFam" id="3.10.20.370:FF:000001">
    <property type="entry name" value="Retrovirus-related Pol polyprotein from transposon 17.6-like protein"/>
    <property type="match status" value="1"/>
</dbReference>
<dbReference type="Gene3D" id="3.10.20.370">
    <property type="match status" value="1"/>
</dbReference>
<dbReference type="FunFam" id="3.10.10.10:FF:000007">
    <property type="entry name" value="Retrovirus-related Pol polyprotein from transposon 17.6-like Protein"/>
    <property type="match status" value="1"/>
</dbReference>
<keyword evidence="9" id="KW-0175">Coiled coil</keyword>
<dbReference type="Pfam" id="PF00385">
    <property type="entry name" value="Chromo"/>
    <property type="match status" value="1"/>
</dbReference>
<evidence type="ECO:0000256" key="3">
    <source>
        <dbReference type="ARBA" id="ARBA00022695"/>
    </source>
</evidence>
<evidence type="ECO:0000256" key="2">
    <source>
        <dbReference type="ARBA" id="ARBA00022679"/>
    </source>
</evidence>
<keyword evidence="6" id="KW-0378">Hydrolase</keyword>
<proteinExistence type="predicted"/>
<sequence>MVAELLHSGLIRPSMSPFSSPVLLVKKADGSWRFCVDYRALNHITIKDKYPIPVIDELLDELHGAKFFSKLDLRSGYHQIRMQAEDILKTAFKTHEGHYEFVVMPFGLTNAPTTFQSLMNDLFRSYLRKFILVFFDDILVYSKSWNDHLSHLQIVFDILSINQLFVKESKCQFGVTQVTYLGHIISEKGVSVDPEKIQAVVTWPKPTTARAVRGFLGLAGYYRKFISHFGGIATPLTKLLTKDQFKWSSEAEEAFHKLKEVLTNLLTLRLPDFTQRFVIECDASGTGIGAVLTQYNHPVAYFSEALKGSTLALSTYEKEMLAVVKAIKKWRPYLLGKPFTVRTDHRSLKYLLEQRITTPVQTRWLPKILGYDYTIEYKKGPKSSRRLLISQGRSLFHLNFYPKCRMVANTSEGGLSEPFIHPAPVDIGRQPLLPNGSPPTLPIPTQIWSDISMDFIEGLPNSNGYSVIMVVMDHLSKYAHFIPLKLPYTAVIVAKAFVSNVVRLHGIPTSIVSDRDKYLRCFAVLQPKKWVEWVPWAEFSYNTSTYSSTKFNPFEAVYRVPPLSFLSYIPGTARVQAVDEYLQDWDEILKELRHNLRMAQDRMKSHADQCRRDVQFNLGDFVYVKLQPYRQTSVAFRKSLKLSPRFFGPYQILEKVGPVAYRLFLSAGSQIHDVFHVSLLRKHLGSITPTSAQLPPVSDESILLPQPESILAQRVIHKRKYIPRTEFLVKWLGAPIEDATWENAWRFSKAYLEFRP</sequence>
<evidence type="ECO:0000259" key="12">
    <source>
        <dbReference type="PROSITE" id="PS50994"/>
    </source>
</evidence>
<dbReference type="EMBL" id="QGNW01000231">
    <property type="protein sequence ID" value="RVW83181.1"/>
    <property type="molecule type" value="Genomic_DNA"/>
</dbReference>
<dbReference type="SUPFAM" id="SSF54160">
    <property type="entry name" value="Chromo domain-like"/>
    <property type="match status" value="1"/>
</dbReference>
<evidence type="ECO:0000259" key="10">
    <source>
        <dbReference type="PROSITE" id="PS50013"/>
    </source>
</evidence>
<dbReference type="GO" id="GO:0008233">
    <property type="term" value="F:peptidase activity"/>
    <property type="evidence" value="ECO:0007669"/>
    <property type="project" value="UniProtKB-KW"/>
</dbReference>
<feature type="domain" description="Chromo" evidence="10">
    <location>
        <begin position="710"/>
        <end position="756"/>
    </location>
</feature>
<evidence type="ECO:0000313" key="14">
    <source>
        <dbReference type="Proteomes" id="UP000288805"/>
    </source>
</evidence>
<evidence type="ECO:0000256" key="5">
    <source>
        <dbReference type="ARBA" id="ARBA00022759"/>
    </source>
</evidence>
<dbReference type="GO" id="GO:0003676">
    <property type="term" value="F:nucleic acid binding"/>
    <property type="evidence" value="ECO:0007669"/>
    <property type="project" value="InterPro"/>
</dbReference>
<dbReference type="CDD" id="cd09274">
    <property type="entry name" value="RNase_HI_RT_Ty3"/>
    <property type="match status" value="1"/>
</dbReference>
<dbReference type="CDD" id="cd01647">
    <property type="entry name" value="RT_LTR"/>
    <property type="match status" value="1"/>
</dbReference>
<dbReference type="InterPro" id="IPR036397">
    <property type="entry name" value="RNaseH_sf"/>
</dbReference>
<keyword evidence="3" id="KW-0548">Nucleotidyltransferase</keyword>
<dbReference type="GO" id="GO:0004519">
    <property type="term" value="F:endonuclease activity"/>
    <property type="evidence" value="ECO:0007669"/>
    <property type="project" value="UniProtKB-KW"/>
</dbReference>
<dbReference type="GO" id="GO:0015074">
    <property type="term" value="P:DNA integration"/>
    <property type="evidence" value="ECO:0007669"/>
    <property type="project" value="InterPro"/>
</dbReference>
<dbReference type="InterPro" id="IPR041577">
    <property type="entry name" value="RT_RNaseH_2"/>
</dbReference>
<dbReference type="Gene3D" id="3.30.70.270">
    <property type="match status" value="2"/>
</dbReference>
<dbReference type="Gene3D" id="3.30.420.10">
    <property type="entry name" value="Ribonuclease H-like superfamily/Ribonuclease H"/>
    <property type="match status" value="2"/>
</dbReference>
<dbReference type="Pfam" id="PF00078">
    <property type="entry name" value="RVT_1"/>
    <property type="match status" value="1"/>
</dbReference>
<keyword evidence="2" id="KW-0808">Transferase</keyword>
<evidence type="ECO:0000256" key="4">
    <source>
        <dbReference type="ARBA" id="ARBA00022722"/>
    </source>
</evidence>
<comment type="caution">
    <text evidence="13">The sequence shown here is derived from an EMBL/GenBank/DDBJ whole genome shotgun (WGS) entry which is preliminary data.</text>
</comment>
<keyword evidence="4" id="KW-0540">Nuclease</keyword>
<dbReference type="AlphaFoldDB" id="A0A438HFD7"/>
<keyword evidence="8" id="KW-0511">Multifunctional enzyme</keyword>
<dbReference type="InterPro" id="IPR000953">
    <property type="entry name" value="Chromo/chromo_shadow_dom"/>
</dbReference>
<dbReference type="GO" id="GO:0003964">
    <property type="term" value="F:RNA-directed DNA polymerase activity"/>
    <property type="evidence" value="ECO:0007669"/>
    <property type="project" value="UniProtKB-KW"/>
</dbReference>
<dbReference type="CDD" id="cd00024">
    <property type="entry name" value="CD_CSD"/>
    <property type="match status" value="1"/>
</dbReference>
<dbReference type="InterPro" id="IPR000477">
    <property type="entry name" value="RT_dom"/>
</dbReference>
<dbReference type="PROSITE" id="PS50878">
    <property type="entry name" value="RT_POL"/>
    <property type="match status" value="1"/>
</dbReference>
<evidence type="ECO:0000256" key="6">
    <source>
        <dbReference type="ARBA" id="ARBA00022801"/>
    </source>
</evidence>
<feature type="domain" description="Reverse transcriptase" evidence="11">
    <location>
        <begin position="6"/>
        <end position="185"/>
    </location>
</feature>
<dbReference type="FunFam" id="3.30.70.270:FF:000020">
    <property type="entry name" value="Transposon Tf2-6 polyprotein-like Protein"/>
    <property type="match status" value="1"/>
</dbReference>
<dbReference type="PROSITE" id="PS50013">
    <property type="entry name" value="CHROMO_2"/>
    <property type="match status" value="1"/>
</dbReference>
<dbReference type="InterPro" id="IPR012337">
    <property type="entry name" value="RNaseH-like_sf"/>
</dbReference>
<name>A0A438HFD7_VITVI</name>
<dbReference type="InterPro" id="IPR023780">
    <property type="entry name" value="Chromo_domain"/>
</dbReference>
<keyword evidence="1" id="KW-0645">Protease</keyword>
<dbReference type="Pfam" id="PF17919">
    <property type="entry name" value="RT_RNaseH_2"/>
    <property type="match status" value="1"/>
</dbReference>
<protein>
    <submittedName>
        <fullName evidence="13">Retrovirus-related Pol polyprotein from transposon 17.6</fullName>
    </submittedName>
</protein>
<evidence type="ECO:0000313" key="13">
    <source>
        <dbReference type="EMBL" id="RVW83181.1"/>
    </source>
</evidence>
<evidence type="ECO:0000256" key="8">
    <source>
        <dbReference type="ARBA" id="ARBA00023268"/>
    </source>
</evidence>
<dbReference type="InterPro" id="IPR001584">
    <property type="entry name" value="Integrase_cat-core"/>
</dbReference>
<dbReference type="InterPro" id="IPR016197">
    <property type="entry name" value="Chromo-like_dom_sf"/>
</dbReference>
<dbReference type="SUPFAM" id="SSF53098">
    <property type="entry name" value="Ribonuclease H-like"/>
    <property type="match status" value="1"/>
</dbReference>
<dbReference type="Pfam" id="PF24626">
    <property type="entry name" value="SH3_Tf2-1"/>
    <property type="match status" value="1"/>
</dbReference>
<dbReference type="PANTHER" id="PTHR37984">
    <property type="entry name" value="PROTEIN CBG26694"/>
    <property type="match status" value="1"/>
</dbReference>
<dbReference type="Gene3D" id="2.40.50.40">
    <property type="match status" value="1"/>
</dbReference>
<evidence type="ECO:0000259" key="11">
    <source>
        <dbReference type="PROSITE" id="PS50878"/>
    </source>
</evidence>
<dbReference type="InterPro" id="IPR050951">
    <property type="entry name" value="Retrovirus_Pol_polyprotein"/>
</dbReference>
<dbReference type="InterPro" id="IPR056924">
    <property type="entry name" value="SH3_Tf2-1"/>
</dbReference>
<dbReference type="PROSITE" id="PS50994">
    <property type="entry name" value="INTEGRASE"/>
    <property type="match status" value="1"/>
</dbReference>
<dbReference type="SUPFAM" id="SSF56672">
    <property type="entry name" value="DNA/RNA polymerases"/>
    <property type="match status" value="1"/>
</dbReference>
<gene>
    <name evidence="13" type="primary">pol_1469</name>
    <name evidence="13" type="ORF">CK203_044974</name>
</gene>
<organism evidence="13 14">
    <name type="scientific">Vitis vinifera</name>
    <name type="common">Grape</name>
    <dbReference type="NCBI Taxonomy" id="29760"/>
    <lineage>
        <taxon>Eukaryota</taxon>
        <taxon>Viridiplantae</taxon>
        <taxon>Streptophyta</taxon>
        <taxon>Embryophyta</taxon>
        <taxon>Tracheophyta</taxon>
        <taxon>Spermatophyta</taxon>
        <taxon>Magnoliopsida</taxon>
        <taxon>eudicotyledons</taxon>
        <taxon>Gunneridae</taxon>
        <taxon>Pentapetalae</taxon>
        <taxon>rosids</taxon>
        <taxon>Vitales</taxon>
        <taxon>Vitaceae</taxon>
        <taxon>Viteae</taxon>
        <taxon>Vitis</taxon>
    </lineage>
</organism>
<dbReference type="Proteomes" id="UP000288805">
    <property type="component" value="Unassembled WGS sequence"/>
</dbReference>
<dbReference type="Gene3D" id="3.10.10.10">
    <property type="entry name" value="HIV Type 1 Reverse Transcriptase, subunit A, domain 1"/>
    <property type="match status" value="1"/>
</dbReference>
<dbReference type="InterPro" id="IPR043502">
    <property type="entry name" value="DNA/RNA_pol_sf"/>
</dbReference>
<dbReference type="InterPro" id="IPR043128">
    <property type="entry name" value="Rev_trsase/Diguanyl_cyclase"/>
</dbReference>
<reference evidence="13 14" key="1">
    <citation type="journal article" date="2018" name="PLoS Genet.">
        <title>Population sequencing reveals clonal diversity and ancestral inbreeding in the grapevine cultivar Chardonnay.</title>
        <authorList>
            <person name="Roach M.J."/>
            <person name="Johnson D.L."/>
            <person name="Bohlmann J."/>
            <person name="van Vuuren H.J."/>
            <person name="Jones S.J."/>
            <person name="Pretorius I.S."/>
            <person name="Schmidt S.A."/>
            <person name="Borneman A.R."/>
        </authorList>
    </citation>
    <scope>NUCLEOTIDE SEQUENCE [LARGE SCALE GENOMIC DNA]</scope>
    <source>
        <strain evidence="14">cv. Chardonnay</strain>
        <tissue evidence="13">Leaf</tissue>
    </source>
</reference>
<evidence type="ECO:0000256" key="7">
    <source>
        <dbReference type="ARBA" id="ARBA00022918"/>
    </source>
</evidence>
<feature type="domain" description="Integrase catalytic" evidence="12">
    <location>
        <begin position="438"/>
        <end position="570"/>
    </location>
</feature>
<evidence type="ECO:0000256" key="1">
    <source>
        <dbReference type="ARBA" id="ARBA00022670"/>
    </source>
</evidence>
<keyword evidence="7" id="KW-0695">RNA-directed DNA polymerase</keyword>